<keyword evidence="6" id="KW-1185">Reference proteome</keyword>
<dbReference type="CDD" id="cd06558">
    <property type="entry name" value="crotonase-like"/>
    <property type="match status" value="1"/>
</dbReference>
<dbReference type="InterPro" id="IPR029045">
    <property type="entry name" value="ClpP/crotonase-like_dom_sf"/>
</dbReference>
<dbReference type="PANTHER" id="PTHR43176">
    <property type="entry name" value="3-HYDROXYISOBUTYRYL-COA HYDROLASE-RELATED"/>
    <property type="match status" value="1"/>
</dbReference>
<organism evidence="5 6">
    <name type="scientific">Tetrahymena thermophila (strain SB210)</name>
    <dbReference type="NCBI Taxonomy" id="312017"/>
    <lineage>
        <taxon>Eukaryota</taxon>
        <taxon>Sar</taxon>
        <taxon>Alveolata</taxon>
        <taxon>Ciliophora</taxon>
        <taxon>Intramacronucleata</taxon>
        <taxon>Oligohymenophorea</taxon>
        <taxon>Hymenostomatida</taxon>
        <taxon>Tetrahymenina</taxon>
        <taxon>Tetrahymenidae</taxon>
        <taxon>Tetrahymena</taxon>
    </lineage>
</organism>
<dbReference type="EMBL" id="GG662532">
    <property type="protein sequence ID" value="EAR91165.2"/>
    <property type="molecule type" value="Genomic_DNA"/>
</dbReference>
<evidence type="ECO:0000256" key="1">
    <source>
        <dbReference type="ARBA" id="ARBA00001709"/>
    </source>
</evidence>
<reference evidence="6" key="1">
    <citation type="journal article" date="2006" name="PLoS Biol.">
        <title>Macronuclear genome sequence of the ciliate Tetrahymena thermophila, a model eukaryote.</title>
        <authorList>
            <person name="Eisen J.A."/>
            <person name="Coyne R.S."/>
            <person name="Wu M."/>
            <person name="Wu D."/>
            <person name="Thiagarajan M."/>
            <person name="Wortman J.R."/>
            <person name="Badger J.H."/>
            <person name="Ren Q."/>
            <person name="Amedeo P."/>
            <person name="Jones K.M."/>
            <person name="Tallon L.J."/>
            <person name="Delcher A.L."/>
            <person name="Salzberg S.L."/>
            <person name="Silva J.C."/>
            <person name="Haas B.J."/>
            <person name="Majoros W.H."/>
            <person name="Farzad M."/>
            <person name="Carlton J.M."/>
            <person name="Smith R.K. Jr."/>
            <person name="Garg J."/>
            <person name="Pearlman R.E."/>
            <person name="Karrer K.M."/>
            <person name="Sun L."/>
            <person name="Manning G."/>
            <person name="Elde N.C."/>
            <person name="Turkewitz A.P."/>
            <person name="Asai D.J."/>
            <person name="Wilkes D.E."/>
            <person name="Wang Y."/>
            <person name="Cai H."/>
            <person name="Collins K."/>
            <person name="Stewart B.A."/>
            <person name="Lee S.R."/>
            <person name="Wilamowska K."/>
            <person name="Weinberg Z."/>
            <person name="Ruzzo W.L."/>
            <person name="Wloga D."/>
            <person name="Gaertig J."/>
            <person name="Frankel J."/>
            <person name="Tsao C.-C."/>
            <person name="Gorovsky M.A."/>
            <person name="Keeling P.J."/>
            <person name="Waller R.F."/>
            <person name="Patron N.J."/>
            <person name="Cherry J.M."/>
            <person name="Stover N.A."/>
            <person name="Krieger C.J."/>
            <person name="del Toro C."/>
            <person name="Ryder H.F."/>
            <person name="Williamson S.C."/>
            <person name="Barbeau R.A."/>
            <person name="Hamilton E.P."/>
            <person name="Orias E."/>
        </authorList>
    </citation>
    <scope>NUCLEOTIDE SEQUENCE [LARGE SCALE GENOMIC DNA]</scope>
    <source>
        <strain evidence="6">SB210</strain>
    </source>
</reference>
<dbReference type="AlphaFoldDB" id="Q230X4"/>
<protein>
    <recommendedName>
        <fullName evidence="2">3-hydroxyisobutyryl-CoA hydrolase</fullName>
        <ecNumber evidence="2">3.1.2.4</ecNumber>
    </recommendedName>
</protein>
<feature type="domain" description="Enoyl-CoA hydratase/isomerase" evidence="4">
    <location>
        <begin position="33"/>
        <end position="358"/>
    </location>
</feature>
<evidence type="ECO:0000313" key="6">
    <source>
        <dbReference type="Proteomes" id="UP000009168"/>
    </source>
</evidence>
<dbReference type="GO" id="GO:0003860">
    <property type="term" value="F:3-hydroxyisobutyryl-CoA hydrolase activity"/>
    <property type="evidence" value="ECO:0007669"/>
    <property type="project" value="UniProtKB-EC"/>
</dbReference>
<dbReference type="PANTHER" id="PTHR43176:SF3">
    <property type="entry name" value="3-HYDROXYISOBUTYRYL-COA HYDROLASE, MITOCHONDRIAL"/>
    <property type="match status" value="1"/>
</dbReference>
<dbReference type="OrthoDB" id="1737613at2759"/>
<dbReference type="InterPro" id="IPR032259">
    <property type="entry name" value="HIBYL-CoA-H"/>
</dbReference>
<dbReference type="InterPro" id="IPR045004">
    <property type="entry name" value="ECH_dom"/>
</dbReference>
<dbReference type="GO" id="GO:0006574">
    <property type="term" value="P:L-valine catabolic process"/>
    <property type="evidence" value="ECO:0007669"/>
    <property type="project" value="TreeGrafter"/>
</dbReference>
<dbReference type="STRING" id="312017.Q230X4"/>
<dbReference type="KEGG" id="tet:TTHERM_00433850"/>
<keyword evidence="3" id="KW-0378">Hydrolase</keyword>
<proteinExistence type="predicted"/>
<dbReference type="EC" id="3.1.2.4" evidence="2"/>
<gene>
    <name evidence="5" type="ORF">TTHERM_00433850</name>
</gene>
<dbReference type="eggNOG" id="KOG1684">
    <property type="taxonomic scope" value="Eukaryota"/>
</dbReference>
<sequence length="369" mass="41393">MRRITQLNRQIVSNFSSSTDSVLFTQDKFKAKVVLNKPKALNALDLAMIRQIQGRIVPWTQEGIKAVWINGAGGKAFCAGGDIKSLYDAKKSGKPEELPILDTFFREEFTLDYELANMKPTQIAVMDGIVMGGGVGISVHAPIKIATENSVFAMPEAKIAFFTDVGGGYFLSRLRSNIGLYLGLTGARLKGKELVATGVANYYVPRNKLDALEEEVKSSLNQNSTPNDIKNIVAKYAEQVPLTFSNEEEIKQLFNGETFQSIYQNIQSSTSEFGQSVAKLINQQNAISLRIIFEQIKRGKKLNLKENFVSDFRLTQRFTEDNDFFEGIRTVLIDRSDTPNWTYKSPLDVPQTLIDQYFAPLPYEKELKI</sequence>
<dbReference type="RefSeq" id="XP_001011410.2">
    <property type="nucleotide sequence ID" value="XM_001011410.3"/>
</dbReference>
<dbReference type="Gene3D" id="3.90.226.10">
    <property type="entry name" value="2-enoyl-CoA Hydratase, Chain A, domain 1"/>
    <property type="match status" value="1"/>
</dbReference>
<dbReference type="NCBIfam" id="NF004127">
    <property type="entry name" value="PRK05617.1"/>
    <property type="match status" value="1"/>
</dbReference>
<evidence type="ECO:0000313" key="5">
    <source>
        <dbReference type="EMBL" id="EAR91165.2"/>
    </source>
</evidence>
<dbReference type="PROSITE" id="PS00166">
    <property type="entry name" value="ENOYL_COA_HYDRATASE"/>
    <property type="match status" value="1"/>
</dbReference>
<dbReference type="InParanoid" id="Q230X4"/>
<evidence type="ECO:0000256" key="3">
    <source>
        <dbReference type="ARBA" id="ARBA00022801"/>
    </source>
</evidence>
<dbReference type="Proteomes" id="UP000009168">
    <property type="component" value="Unassembled WGS sequence"/>
</dbReference>
<accession>Q230X4</accession>
<name>Q230X4_TETTS</name>
<dbReference type="OMA" id="EVFTMEY"/>
<dbReference type="FunCoup" id="Q230X4">
    <property type="interactions" value="237"/>
</dbReference>
<dbReference type="GeneID" id="7840566"/>
<dbReference type="SUPFAM" id="SSF52096">
    <property type="entry name" value="ClpP/crotonase"/>
    <property type="match status" value="1"/>
</dbReference>
<dbReference type="HOGENOM" id="CLU_009834_22_1_1"/>
<dbReference type="Pfam" id="PF16113">
    <property type="entry name" value="ECH_2"/>
    <property type="match status" value="1"/>
</dbReference>
<evidence type="ECO:0000256" key="2">
    <source>
        <dbReference type="ARBA" id="ARBA00011915"/>
    </source>
</evidence>
<dbReference type="InterPro" id="IPR018376">
    <property type="entry name" value="Enoyl-CoA_hyd/isom_CS"/>
</dbReference>
<evidence type="ECO:0000259" key="4">
    <source>
        <dbReference type="Pfam" id="PF16113"/>
    </source>
</evidence>
<comment type="catalytic activity">
    <reaction evidence="1">
        <text>3-hydroxy-2-methylpropanoyl-CoA + H2O = 3-hydroxy-2-methylpropanoate + CoA + H(+)</text>
        <dbReference type="Rhea" id="RHEA:20888"/>
        <dbReference type="ChEBI" id="CHEBI:11805"/>
        <dbReference type="ChEBI" id="CHEBI:15377"/>
        <dbReference type="ChEBI" id="CHEBI:15378"/>
        <dbReference type="ChEBI" id="CHEBI:57287"/>
        <dbReference type="ChEBI" id="CHEBI:57340"/>
        <dbReference type="EC" id="3.1.2.4"/>
    </reaction>
</comment>